<accession>A0ABQ7H8Y5</accession>
<protein>
    <submittedName>
        <fullName evidence="2">Uncharacterized protein</fullName>
    </submittedName>
</protein>
<proteinExistence type="predicted"/>
<feature type="compositionally biased region" description="Polar residues" evidence="1">
    <location>
        <begin position="80"/>
        <end position="92"/>
    </location>
</feature>
<sequence>MYGSQQQQQAYGSPGHHFAGRRNLQNPGGNSSLSLGDGSNYSPFAPRYPAYGSAQQTPPKPFGSSSAYAGQPYGAPPAQEYNSLATQLNLPQNARRPPSAGRRAHAPAGPGYQASASPYGYQSPYNQGGGSILGGSSSPGPGPSPYGGLSSTPSAYGASPGFAGGASYGGSGYGGSGSPQAVNGGMGPLGGGGYGGAGSPQGLNAGGAAYGGGGVGGGYGGYAGGMGGGAPIPKPAAPTNAPFVAEQKGAFAGKVSMQPPGGRQTLNIFGGY</sequence>
<feature type="compositionally biased region" description="Low complexity" evidence="1">
    <location>
        <begin position="67"/>
        <end position="79"/>
    </location>
</feature>
<feature type="compositionally biased region" description="Low complexity" evidence="1">
    <location>
        <begin position="23"/>
        <end position="40"/>
    </location>
</feature>
<organism evidence="2 3">
    <name type="scientific">Dunaliella salina</name>
    <name type="common">Green alga</name>
    <name type="synonym">Protococcus salinus</name>
    <dbReference type="NCBI Taxonomy" id="3046"/>
    <lineage>
        <taxon>Eukaryota</taxon>
        <taxon>Viridiplantae</taxon>
        <taxon>Chlorophyta</taxon>
        <taxon>core chlorophytes</taxon>
        <taxon>Chlorophyceae</taxon>
        <taxon>CS clade</taxon>
        <taxon>Chlamydomonadales</taxon>
        <taxon>Dunaliellaceae</taxon>
        <taxon>Dunaliella</taxon>
    </lineage>
</organism>
<reference evidence="2" key="1">
    <citation type="submission" date="2017-08" db="EMBL/GenBank/DDBJ databases">
        <authorList>
            <person name="Polle J.E."/>
            <person name="Barry K."/>
            <person name="Cushman J."/>
            <person name="Schmutz J."/>
            <person name="Tran D."/>
            <person name="Hathwaick L.T."/>
            <person name="Yim W.C."/>
            <person name="Jenkins J."/>
            <person name="Mckie-Krisberg Z.M."/>
            <person name="Prochnik S."/>
            <person name="Lindquist E."/>
            <person name="Dockter R.B."/>
            <person name="Adam C."/>
            <person name="Molina H."/>
            <person name="Bunkerborg J."/>
            <person name="Jin E."/>
            <person name="Buchheim M."/>
            <person name="Magnuson J."/>
        </authorList>
    </citation>
    <scope>NUCLEOTIDE SEQUENCE</scope>
    <source>
        <strain evidence="2">CCAP 19/18</strain>
    </source>
</reference>
<comment type="caution">
    <text evidence="2">The sequence shown here is derived from an EMBL/GenBank/DDBJ whole genome shotgun (WGS) entry which is preliminary data.</text>
</comment>
<dbReference type="Proteomes" id="UP000815325">
    <property type="component" value="Unassembled WGS sequence"/>
</dbReference>
<evidence type="ECO:0000256" key="1">
    <source>
        <dbReference type="SAM" id="MobiDB-lite"/>
    </source>
</evidence>
<evidence type="ECO:0000313" key="3">
    <source>
        <dbReference type="Proteomes" id="UP000815325"/>
    </source>
</evidence>
<feature type="region of interest" description="Disordered" evidence="1">
    <location>
        <begin position="1"/>
        <end position="151"/>
    </location>
</feature>
<name>A0ABQ7H8Y5_DUNSA</name>
<gene>
    <name evidence="2" type="ORF">DUNSADRAFT_17901</name>
</gene>
<evidence type="ECO:0000313" key="2">
    <source>
        <dbReference type="EMBL" id="KAF5843323.1"/>
    </source>
</evidence>
<dbReference type="EMBL" id="MU069444">
    <property type="protein sequence ID" value="KAF5843323.1"/>
    <property type="molecule type" value="Genomic_DNA"/>
</dbReference>
<feature type="compositionally biased region" description="Low complexity" evidence="1">
    <location>
        <begin position="94"/>
        <end position="111"/>
    </location>
</feature>
<keyword evidence="3" id="KW-1185">Reference proteome</keyword>